<dbReference type="InterPro" id="IPR015943">
    <property type="entry name" value="WD40/YVTN_repeat-like_dom_sf"/>
</dbReference>
<evidence type="ECO:0000256" key="7">
    <source>
        <dbReference type="SAM" id="MobiDB-lite"/>
    </source>
</evidence>
<dbReference type="AlphaFoldDB" id="A0A9E7EBT5"/>
<dbReference type="Gene3D" id="2.130.10.10">
    <property type="entry name" value="YVTN repeat-like/Quinoprotein amine dehydrogenase"/>
    <property type="match status" value="1"/>
</dbReference>
<feature type="compositionally biased region" description="Basic and acidic residues" evidence="7">
    <location>
        <begin position="1081"/>
        <end position="1096"/>
    </location>
</feature>
<dbReference type="EC" id="2.3.2.23" evidence="1"/>
<dbReference type="FunFam" id="3.10.110.10:FF:000041">
    <property type="entry name" value="Ubiquitin-conjugating enzyme E2 T"/>
    <property type="match status" value="1"/>
</dbReference>
<proteinExistence type="predicted"/>
<accession>A0A9E7EBT5</accession>
<evidence type="ECO:0000256" key="6">
    <source>
        <dbReference type="PROSITE-ProRule" id="PRU10133"/>
    </source>
</evidence>
<keyword evidence="8" id="KW-1133">Transmembrane helix</keyword>
<dbReference type="InterPro" id="IPR023313">
    <property type="entry name" value="UBQ-conjugating_AS"/>
</dbReference>
<feature type="active site" description="Glycyl thioester intermediate" evidence="6">
    <location>
        <position position="175"/>
    </location>
</feature>
<dbReference type="CDD" id="cd23805">
    <property type="entry name" value="UBCc_UBE2T"/>
    <property type="match status" value="1"/>
</dbReference>
<evidence type="ECO:0000256" key="8">
    <source>
        <dbReference type="SAM" id="Phobius"/>
    </source>
</evidence>
<evidence type="ECO:0000256" key="2">
    <source>
        <dbReference type="ARBA" id="ARBA00022679"/>
    </source>
</evidence>
<keyword evidence="3" id="KW-0547">Nucleotide-binding</keyword>
<dbReference type="Proteomes" id="UP001055439">
    <property type="component" value="Chromosome 1"/>
</dbReference>
<feature type="region of interest" description="Disordered" evidence="7">
    <location>
        <begin position="1015"/>
        <end position="1097"/>
    </location>
</feature>
<dbReference type="SUPFAM" id="SSF54495">
    <property type="entry name" value="UBC-like"/>
    <property type="match status" value="1"/>
</dbReference>
<evidence type="ECO:0000256" key="1">
    <source>
        <dbReference type="ARBA" id="ARBA00012486"/>
    </source>
</evidence>
<protein>
    <recommendedName>
        <fullName evidence="1">E2 ubiquitin-conjugating enzyme</fullName>
        <ecNumber evidence="1">2.3.2.23</ecNumber>
    </recommendedName>
</protein>
<dbReference type="GO" id="GO:0061631">
    <property type="term" value="F:ubiquitin conjugating enzyme activity"/>
    <property type="evidence" value="ECO:0007669"/>
    <property type="project" value="UniProtKB-EC"/>
</dbReference>
<organism evidence="10 11">
    <name type="scientific">Musa troglodytarum</name>
    <name type="common">fe'i banana</name>
    <dbReference type="NCBI Taxonomy" id="320322"/>
    <lineage>
        <taxon>Eukaryota</taxon>
        <taxon>Viridiplantae</taxon>
        <taxon>Streptophyta</taxon>
        <taxon>Embryophyta</taxon>
        <taxon>Tracheophyta</taxon>
        <taxon>Spermatophyta</taxon>
        <taxon>Magnoliopsida</taxon>
        <taxon>Liliopsida</taxon>
        <taxon>Zingiberales</taxon>
        <taxon>Musaceae</taxon>
        <taxon>Musa</taxon>
    </lineage>
</organism>
<dbReference type="SUPFAM" id="SSF50998">
    <property type="entry name" value="Quinoprotein alcohol dehydrogenase-like"/>
    <property type="match status" value="1"/>
</dbReference>
<keyword evidence="2" id="KW-0808">Transferase</keyword>
<dbReference type="InterPro" id="IPR011047">
    <property type="entry name" value="Quinoprotein_ADH-like_sf"/>
</dbReference>
<dbReference type="GO" id="GO:0005886">
    <property type="term" value="C:plasma membrane"/>
    <property type="evidence" value="ECO:0007669"/>
    <property type="project" value="TreeGrafter"/>
</dbReference>
<dbReference type="Pfam" id="PF00179">
    <property type="entry name" value="UQ_con"/>
    <property type="match status" value="1"/>
</dbReference>
<gene>
    <name evidence="10" type="ORF">MUK42_25982</name>
</gene>
<feature type="compositionally biased region" description="Basic and acidic residues" evidence="7">
    <location>
        <begin position="1022"/>
        <end position="1034"/>
    </location>
</feature>
<dbReference type="Gene3D" id="3.10.110.10">
    <property type="entry name" value="Ubiquitin Conjugating Enzyme"/>
    <property type="match status" value="1"/>
</dbReference>
<evidence type="ECO:0000256" key="3">
    <source>
        <dbReference type="ARBA" id="ARBA00022741"/>
    </source>
</evidence>
<evidence type="ECO:0000313" key="10">
    <source>
        <dbReference type="EMBL" id="URD74224.1"/>
    </source>
</evidence>
<dbReference type="GO" id="GO:0005524">
    <property type="term" value="F:ATP binding"/>
    <property type="evidence" value="ECO:0007669"/>
    <property type="project" value="UniProtKB-KW"/>
</dbReference>
<dbReference type="GO" id="GO:0010183">
    <property type="term" value="P:pollen tube guidance"/>
    <property type="evidence" value="ECO:0007669"/>
    <property type="project" value="TreeGrafter"/>
</dbReference>
<keyword evidence="4" id="KW-0833">Ubl conjugation pathway</keyword>
<dbReference type="SMART" id="SM00212">
    <property type="entry name" value="UBCc"/>
    <property type="match status" value="1"/>
</dbReference>
<feature type="domain" description="UBC core" evidence="9">
    <location>
        <begin position="84"/>
        <end position="241"/>
    </location>
</feature>
<dbReference type="PROSITE" id="PS00183">
    <property type="entry name" value="UBC_1"/>
    <property type="match status" value="1"/>
</dbReference>
<evidence type="ECO:0000313" key="11">
    <source>
        <dbReference type="Proteomes" id="UP001055439"/>
    </source>
</evidence>
<feature type="transmembrane region" description="Helical" evidence="8">
    <location>
        <begin position="879"/>
        <end position="904"/>
    </location>
</feature>
<evidence type="ECO:0000256" key="4">
    <source>
        <dbReference type="ARBA" id="ARBA00022786"/>
    </source>
</evidence>
<dbReference type="InterPro" id="IPR016135">
    <property type="entry name" value="UBQ-conjugating_enzyme/RWD"/>
</dbReference>
<evidence type="ECO:0000256" key="5">
    <source>
        <dbReference type="ARBA" id="ARBA00022840"/>
    </source>
</evidence>
<dbReference type="InterPro" id="IPR000608">
    <property type="entry name" value="UBC"/>
</dbReference>
<name>A0A9E7EBT5_9LILI</name>
<keyword evidence="11" id="KW-1185">Reference proteome</keyword>
<sequence>MAYRLVEGPRLQQRRTRTEATTPATKKMMVVIKNPIGRPFLPYDSISSSSAAASCPLFSDRPTRMRVLNPCATFELQQMAQAARLNLRLQKELKLLMSDPPHGVSLPSLSDDPNLPSLSLLSMEAQIEGPEETVYSKGIFTVKIQVPERYPFQPPNVTFVTPIYHPNIDNGGRICLDILNLPPKGAWQPSMNISTVLTSIRLLLSEPNPDDALMAETSREFKYNKHVFEQKARTWTERCANPGSTGRSSDHALSTSLNVAPSEHIHEIPANEIHRRHKKLRLTCQDLSANPTTPTGISNNDANQNVVPTQQQSVSDRQQTGSSRFEWSLCASATIHKRSLDEHAEEAVKDDPKQVEASPEFLETLIVSDSEESNDEDDPPSQFLRKKIAYILRASFEDLESLTTFADMLLRYLLLLLIPSPAMSQSWQPSEIPSTATNTERRWSSAKRLGNPLMAGDGRLLACSGMNLLCFDKNGTIAWIVPLQYTCRLDIAPVNDDRGKVDHTNLVLAISSSYMWNFDQWIGHPGIYLVAEDRVLRITPPNIGRSASTVEVFFGANSTFGSSGEIIGLSISILYASVFVSVRNRGLFALLLKGELLWTAGPMLYRFGYRQGCKRNITDCYFNSVPVVDRCEGTLYVSNTEGQVYSLYLRSPHFRWIQDFSSIDKMINIIPGNNGHLYLIFPRKAVVMSLDVATGNMSWRNNVGPLSAETILPVVDSNGWLSIGSLDGYLYSFSPVGDLKKFLQKTASDSVIQATPVLDCSGFAVYVPQTVMEGKSSRTIGDYTFISALKPLSIVFTLLAPATGTVYWADNHHGEMSSFLSKSDLRYFELDDRILLTVLSAGRIGSSLPCYSAGQRIAWTCSQSNPRFVTTDAGNERAVLLFLFFQFVILLILGGTVRSCCVFWRKKKLQDHGLGRFLDKRRSLHRRRKAFDRMISELEEKAADDATNDEALERLGEAVTAKEGVVRKLSTSYSLGRDRTGSRRGSILPLYDDGRKKSHSFHCARRESVTIFNTYSDTSSSDESRNSSSYHHESGSGGCSDEAGPSSRVAAAEGDEGEGSSDAVSEARTFANPMFVEDESDSVRHSRDEELMREPMQEGVGVRTMWLKRRRTVSSTN</sequence>
<dbReference type="EMBL" id="CP097502">
    <property type="protein sequence ID" value="URD74224.1"/>
    <property type="molecule type" value="Genomic_DNA"/>
</dbReference>
<keyword evidence="8" id="KW-0812">Transmembrane</keyword>
<feature type="region of interest" description="Disordered" evidence="7">
    <location>
        <begin position="288"/>
        <end position="320"/>
    </location>
</feature>
<evidence type="ECO:0000259" key="9">
    <source>
        <dbReference type="PROSITE" id="PS50127"/>
    </source>
</evidence>
<dbReference type="InterPro" id="IPR045301">
    <property type="entry name" value="GEX3-like"/>
</dbReference>
<dbReference type="OrthoDB" id="19653at2759"/>
<keyword evidence="8" id="KW-0472">Membrane</keyword>
<dbReference type="GO" id="GO:0009793">
    <property type="term" value="P:embryo development ending in seed dormancy"/>
    <property type="evidence" value="ECO:0007669"/>
    <property type="project" value="TreeGrafter"/>
</dbReference>
<dbReference type="PANTHER" id="PTHR37253">
    <property type="entry name" value="PROTEIN GAMETE EXPRESSED 3"/>
    <property type="match status" value="1"/>
</dbReference>
<reference evidence="10" key="1">
    <citation type="submission" date="2022-05" db="EMBL/GenBank/DDBJ databases">
        <title>The Musa troglodytarum L. genome provides insights into the mechanism of non-climacteric behaviour and enrichment of carotenoids.</title>
        <authorList>
            <person name="Wang J."/>
        </authorList>
    </citation>
    <scope>NUCLEOTIDE SEQUENCE</scope>
    <source>
        <tissue evidence="10">Leaf</tissue>
    </source>
</reference>
<dbReference type="PANTHER" id="PTHR37253:SF1">
    <property type="entry name" value="PROTEIN GAMETE EXPRESSED 3"/>
    <property type="match status" value="1"/>
</dbReference>
<dbReference type="PROSITE" id="PS50127">
    <property type="entry name" value="UBC_2"/>
    <property type="match status" value="1"/>
</dbReference>
<keyword evidence="5" id="KW-0067">ATP-binding</keyword>
<feature type="region of interest" description="Disordered" evidence="7">
    <location>
        <begin position="1"/>
        <end position="21"/>
    </location>
</feature>